<accession>A0A917VZQ4</accession>
<reference evidence="13" key="2">
    <citation type="submission" date="2020-09" db="EMBL/GenBank/DDBJ databases">
        <authorList>
            <person name="Sun Q."/>
            <person name="Ohkuma M."/>
        </authorList>
    </citation>
    <scope>NUCLEOTIDE SEQUENCE</scope>
    <source>
        <strain evidence="13">JCM 15325</strain>
    </source>
</reference>
<dbReference type="Proteomes" id="UP000654670">
    <property type="component" value="Unassembled WGS sequence"/>
</dbReference>
<dbReference type="CDD" id="cd16833">
    <property type="entry name" value="YfiH"/>
    <property type="match status" value="1"/>
</dbReference>
<evidence type="ECO:0000256" key="12">
    <source>
        <dbReference type="RuleBase" id="RU361274"/>
    </source>
</evidence>
<evidence type="ECO:0000256" key="3">
    <source>
        <dbReference type="ARBA" id="ARBA00003215"/>
    </source>
</evidence>
<comment type="catalytic activity">
    <reaction evidence="10">
        <text>adenosine + phosphate = alpha-D-ribose 1-phosphate + adenine</text>
        <dbReference type="Rhea" id="RHEA:27642"/>
        <dbReference type="ChEBI" id="CHEBI:16335"/>
        <dbReference type="ChEBI" id="CHEBI:16708"/>
        <dbReference type="ChEBI" id="CHEBI:43474"/>
        <dbReference type="ChEBI" id="CHEBI:57720"/>
        <dbReference type="EC" id="2.4.2.1"/>
    </reaction>
    <physiologicalReaction direction="left-to-right" evidence="10">
        <dbReference type="Rhea" id="RHEA:27643"/>
    </physiologicalReaction>
</comment>
<dbReference type="GO" id="GO:0017061">
    <property type="term" value="F:S-methyl-5-thioadenosine phosphorylase activity"/>
    <property type="evidence" value="ECO:0007669"/>
    <property type="project" value="UniProtKB-EC"/>
</dbReference>
<keyword evidence="8" id="KW-0862">Zinc</keyword>
<keyword evidence="6" id="KW-0479">Metal-binding</keyword>
<name>A0A917VZQ4_9BACL</name>
<evidence type="ECO:0000256" key="11">
    <source>
        <dbReference type="ARBA" id="ARBA00049893"/>
    </source>
</evidence>
<keyword evidence="7" id="KW-0378">Hydrolase</keyword>
<proteinExistence type="inferred from homology"/>
<comment type="catalytic activity">
    <reaction evidence="1">
        <text>inosine + phosphate = alpha-D-ribose 1-phosphate + hypoxanthine</text>
        <dbReference type="Rhea" id="RHEA:27646"/>
        <dbReference type="ChEBI" id="CHEBI:17368"/>
        <dbReference type="ChEBI" id="CHEBI:17596"/>
        <dbReference type="ChEBI" id="CHEBI:43474"/>
        <dbReference type="ChEBI" id="CHEBI:57720"/>
        <dbReference type="EC" id="2.4.2.1"/>
    </reaction>
    <physiologicalReaction direction="left-to-right" evidence="1">
        <dbReference type="Rhea" id="RHEA:27647"/>
    </physiologicalReaction>
</comment>
<dbReference type="InterPro" id="IPR038371">
    <property type="entry name" value="Cu_polyphenol_OxRdtase_sf"/>
</dbReference>
<reference evidence="13" key="1">
    <citation type="journal article" date="2014" name="Int. J. Syst. Evol. Microbiol.">
        <title>Complete genome sequence of Corynebacterium casei LMG S-19264T (=DSM 44701T), isolated from a smear-ripened cheese.</title>
        <authorList>
            <consortium name="US DOE Joint Genome Institute (JGI-PGF)"/>
            <person name="Walter F."/>
            <person name="Albersmeier A."/>
            <person name="Kalinowski J."/>
            <person name="Ruckert C."/>
        </authorList>
    </citation>
    <scope>NUCLEOTIDE SEQUENCE</scope>
    <source>
        <strain evidence="13">JCM 15325</strain>
    </source>
</reference>
<keyword evidence="14" id="KW-1185">Reference proteome</keyword>
<dbReference type="InterPro" id="IPR011324">
    <property type="entry name" value="Cytotoxic_necrot_fac-like_cat"/>
</dbReference>
<evidence type="ECO:0000256" key="2">
    <source>
        <dbReference type="ARBA" id="ARBA00001947"/>
    </source>
</evidence>
<dbReference type="PANTHER" id="PTHR30616:SF2">
    <property type="entry name" value="PURINE NUCLEOSIDE PHOSPHORYLASE LACC1"/>
    <property type="match status" value="1"/>
</dbReference>
<comment type="function">
    <text evidence="3">Purine nucleoside enzyme that catalyzes the phosphorolysis of adenosine and inosine nucleosides, yielding D-ribose 1-phosphate and the respective free bases, adenine and hypoxanthine. Also catalyzes the phosphorolysis of S-methyl-5'-thioadenosine into adenine and S-methyl-5-thio-alpha-D-ribose 1-phosphate. Also has adenosine deaminase activity.</text>
</comment>
<comment type="similarity">
    <text evidence="4 12">Belongs to the purine nucleoside phosphorylase YfiH/LACC1 family.</text>
</comment>
<evidence type="ECO:0000313" key="14">
    <source>
        <dbReference type="Proteomes" id="UP000654670"/>
    </source>
</evidence>
<dbReference type="GO" id="GO:0005507">
    <property type="term" value="F:copper ion binding"/>
    <property type="evidence" value="ECO:0007669"/>
    <property type="project" value="TreeGrafter"/>
</dbReference>
<dbReference type="RefSeq" id="WP_229727442.1">
    <property type="nucleotide sequence ID" value="NZ_BMOK01000002.1"/>
</dbReference>
<evidence type="ECO:0000256" key="8">
    <source>
        <dbReference type="ARBA" id="ARBA00022833"/>
    </source>
</evidence>
<keyword evidence="5" id="KW-0808">Transferase</keyword>
<evidence type="ECO:0000256" key="4">
    <source>
        <dbReference type="ARBA" id="ARBA00007353"/>
    </source>
</evidence>
<dbReference type="NCBIfam" id="TIGR00726">
    <property type="entry name" value="peptidoglycan editing factor PgeF"/>
    <property type="match status" value="1"/>
</dbReference>
<evidence type="ECO:0000256" key="1">
    <source>
        <dbReference type="ARBA" id="ARBA00000553"/>
    </source>
</evidence>
<evidence type="ECO:0000256" key="7">
    <source>
        <dbReference type="ARBA" id="ARBA00022801"/>
    </source>
</evidence>
<evidence type="ECO:0000313" key="13">
    <source>
        <dbReference type="EMBL" id="GGL44694.1"/>
    </source>
</evidence>
<dbReference type="Gene3D" id="3.60.140.10">
    <property type="entry name" value="CNF1/YfiH-like putative cysteine hydrolases"/>
    <property type="match status" value="1"/>
</dbReference>
<dbReference type="AlphaFoldDB" id="A0A917VZQ4"/>
<gene>
    <name evidence="13" type="primary">ylmD</name>
    <name evidence="13" type="ORF">GCM10007968_05930</name>
</gene>
<dbReference type="PANTHER" id="PTHR30616">
    <property type="entry name" value="UNCHARACTERIZED PROTEIN YFIH"/>
    <property type="match status" value="1"/>
</dbReference>
<dbReference type="EMBL" id="BMOK01000002">
    <property type="protein sequence ID" value="GGL44694.1"/>
    <property type="molecule type" value="Genomic_DNA"/>
</dbReference>
<evidence type="ECO:0000256" key="5">
    <source>
        <dbReference type="ARBA" id="ARBA00022679"/>
    </source>
</evidence>
<evidence type="ECO:0000256" key="9">
    <source>
        <dbReference type="ARBA" id="ARBA00047989"/>
    </source>
</evidence>
<organism evidence="13 14">
    <name type="scientific">Sporolactobacillus putidus</name>
    <dbReference type="NCBI Taxonomy" id="492735"/>
    <lineage>
        <taxon>Bacteria</taxon>
        <taxon>Bacillati</taxon>
        <taxon>Bacillota</taxon>
        <taxon>Bacilli</taxon>
        <taxon>Bacillales</taxon>
        <taxon>Sporolactobacillaceae</taxon>
        <taxon>Sporolactobacillus</taxon>
    </lineage>
</organism>
<comment type="cofactor">
    <cofactor evidence="2">
        <name>Zn(2+)</name>
        <dbReference type="ChEBI" id="CHEBI:29105"/>
    </cofactor>
</comment>
<evidence type="ECO:0000256" key="10">
    <source>
        <dbReference type="ARBA" id="ARBA00048968"/>
    </source>
</evidence>
<comment type="caution">
    <text evidence="13">The sequence shown here is derived from an EMBL/GenBank/DDBJ whole genome shotgun (WGS) entry which is preliminary data.</text>
</comment>
<evidence type="ECO:0000256" key="6">
    <source>
        <dbReference type="ARBA" id="ARBA00022723"/>
    </source>
</evidence>
<comment type="catalytic activity">
    <reaction evidence="9">
        <text>adenosine + H2O + H(+) = inosine + NH4(+)</text>
        <dbReference type="Rhea" id="RHEA:24408"/>
        <dbReference type="ChEBI" id="CHEBI:15377"/>
        <dbReference type="ChEBI" id="CHEBI:15378"/>
        <dbReference type="ChEBI" id="CHEBI:16335"/>
        <dbReference type="ChEBI" id="CHEBI:17596"/>
        <dbReference type="ChEBI" id="CHEBI:28938"/>
        <dbReference type="EC" id="3.5.4.4"/>
    </reaction>
    <physiologicalReaction direction="left-to-right" evidence="9">
        <dbReference type="Rhea" id="RHEA:24409"/>
    </physiologicalReaction>
</comment>
<protein>
    <recommendedName>
        <fullName evidence="12">Purine nucleoside phosphorylase</fullName>
    </recommendedName>
</protein>
<sequence>MMTEPFSIKKKLTLMMEPAAAGDKVILSGISTRTGGRSRIPFSSLNLGLHVGDNQENVVENRREAAGEIGFPLDHWICAEQVHGINIARVTEEFAGAGATDLDTAVKNVDGLFTTEPGLLLALCFADCVPVYFYAKRPATVGLMHCGWRGTVRGGAAKMVETLCGTLGLLPEDVYAVIGPAISGADYEVDQTVAGEVSKLDRQIWGGAVKPHGDQHYLLDLQALNRAILIKAGVPEEQIQVTGYTTSVFPELFYSYRRDQGRTGRMMGFIGMKNEGEGIS</sequence>
<dbReference type="SUPFAM" id="SSF64438">
    <property type="entry name" value="CNF1/YfiH-like putative cysteine hydrolases"/>
    <property type="match status" value="1"/>
</dbReference>
<comment type="catalytic activity">
    <reaction evidence="11">
        <text>S-methyl-5'-thioadenosine + phosphate = 5-(methylsulfanyl)-alpha-D-ribose 1-phosphate + adenine</text>
        <dbReference type="Rhea" id="RHEA:11852"/>
        <dbReference type="ChEBI" id="CHEBI:16708"/>
        <dbReference type="ChEBI" id="CHEBI:17509"/>
        <dbReference type="ChEBI" id="CHEBI:43474"/>
        <dbReference type="ChEBI" id="CHEBI:58533"/>
        <dbReference type="EC" id="2.4.2.28"/>
    </reaction>
    <physiologicalReaction direction="left-to-right" evidence="11">
        <dbReference type="Rhea" id="RHEA:11853"/>
    </physiologicalReaction>
</comment>
<dbReference type="InterPro" id="IPR003730">
    <property type="entry name" value="Cu_polyphenol_OxRdtase"/>
</dbReference>
<dbReference type="GO" id="GO:0016787">
    <property type="term" value="F:hydrolase activity"/>
    <property type="evidence" value="ECO:0007669"/>
    <property type="project" value="UniProtKB-KW"/>
</dbReference>
<dbReference type="Pfam" id="PF02578">
    <property type="entry name" value="Cu-oxidase_4"/>
    <property type="match status" value="1"/>
</dbReference>